<accession>A0A445DMI0</accession>
<dbReference type="AlphaFoldDB" id="A0A445DMI0"/>
<comment type="caution">
    <text evidence="1">The sequence shown here is derived from an EMBL/GenBank/DDBJ whole genome shotgun (WGS) entry which is preliminary data.</text>
</comment>
<evidence type="ECO:0000313" key="1">
    <source>
        <dbReference type="EMBL" id="RYR64444.1"/>
    </source>
</evidence>
<organism evidence="1 2">
    <name type="scientific">Arachis hypogaea</name>
    <name type="common">Peanut</name>
    <dbReference type="NCBI Taxonomy" id="3818"/>
    <lineage>
        <taxon>Eukaryota</taxon>
        <taxon>Viridiplantae</taxon>
        <taxon>Streptophyta</taxon>
        <taxon>Embryophyta</taxon>
        <taxon>Tracheophyta</taxon>
        <taxon>Spermatophyta</taxon>
        <taxon>Magnoliopsida</taxon>
        <taxon>eudicotyledons</taxon>
        <taxon>Gunneridae</taxon>
        <taxon>Pentapetalae</taxon>
        <taxon>rosids</taxon>
        <taxon>fabids</taxon>
        <taxon>Fabales</taxon>
        <taxon>Fabaceae</taxon>
        <taxon>Papilionoideae</taxon>
        <taxon>50 kb inversion clade</taxon>
        <taxon>dalbergioids sensu lato</taxon>
        <taxon>Dalbergieae</taxon>
        <taxon>Pterocarpus clade</taxon>
        <taxon>Arachis</taxon>
    </lineage>
</organism>
<dbReference type="EMBL" id="SDMP01000003">
    <property type="protein sequence ID" value="RYR64444.1"/>
    <property type="molecule type" value="Genomic_DNA"/>
</dbReference>
<sequence>MYITKLYILSLNLARDSESEIQSRGSIGTSPYKLVYGHDAVLPQDDLPVDDNWNAMYDELNDVDSEHVLALENMIRQKENVARNFNCRIKEKYFGIGELVLKVVLPIKKKSRFLGHFQVIELYSGNTYRIKNIDYGNVINSINKKYLKKYQCMPNQD</sequence>
<name>A0A445DMI0_ARAHY</name>
<reference evidence="1 2" key="1">
    <citation type="submission" date="2019-01" db="EMBL/GenBank/DDBJ databases">
        <title>Sequencing of cultivated peanut Arachis hypogaea provides insights into genome evolution and oil improvement.</title>
        <authorList>
            <person name="Chen X."/>
        </authorList>
    </citation>
    <scope>NUCLEOTIDE SEQUENCE [LARGE SCALE GENOMIC DNA]</scope>
    <source>
        <strain evidence="2">cv. Fuhuasheng</strain>
        <tissue evidence="1">Leaves</tissue>
    </source>
</reference>
<evidence type="ECO:0000313" key="2">
    <source>
        <dbReference type="Proteomes" id="UP000289738"/>
    </source>
</evidence>
<protein>
    <submittedName>
        <fullName evidence="1">Uncharacterized protein</fullName>
    </submittedName>
</protein>
<gene>
    <name evidence="1" type="ORF">Ahy_A03g010551</name>
</gene>
<keyword evidence="2" id="KW-1185">Reference proteome</keyword>
<dbReference type="Proteomes" id="UP000289738">
    <property type="component" value="Chromosome A03"/>
</dbReference>
<proteinExistence type="predicted"/>